<dbReference type="PANTHER" id="PTHR47467:SF1">
    <property type="entry name" value="WD40 REPEAT-CONTAINING PROTEIN"/>
    <property type="match status" value="1"/>
</dbReference>
<dbReference type="STRING" id="1054147.F4QF82"/>
<dbReference type="InterPro" id="IPR036322">
    <property type="entry name" value="WD40_repeat_dom_sf"/>
</dbReference>
<dbReference type="InterPro" id="IPR015943">
    <property type="entry name" value="WD40/YVTN_repeat-like_dom_sf"/>
</dbReference>
<protein>
    <recommendedName>
        <fullName evidence="4">WD40 repeat-containing protein</fullName>
    </recommendedName>
</protein>
<dbReference type="EMBL" id="GL883029">
    <property type="protein sequence ID" value="EGG14236.1"/>
    <property type="molecule type" value="Genomic_DNA"/>
</dbReference>
<evidence type="ECO:0000313" key="2">
    <source>
        <dbReference type="EMBL" id="EGG14236.1"/>
    </source>
</evidence>
<dbReference type="PANTHER" id="PTHR47467">
    <property type="entry name" value="OS01G0867200 PROTEIN"/>
    <property type="match status" value="1"/>
</dbReference>
<dbReference type="Gene3D" id="2.130.10.10">
    <property type="entry name" value="YVTN repeat-like/Quinoprotein amine dehydrogenase"/>
    <property type="match status" value="1"/>
</dbReference>
<dbReference type="SUPFAM" id="SSF50978">
    <property type="entry name" value="WD40 repeat-like"/>
    <property type="match status" value="1"/>
</dbReference>
<sequence length="438" mass="47629">MGSWCKKPNLARYQPSGLDSLRSDGSRKRMENNNNTTAETTAVVEESTGCTIFCAKLKGIKNTSPANILSSRAVFSSPTSSIIATGTDIVNLNIKFPNNYTKKSTKIKGIPAPIQIDECIGETIIDSKLTREIQSIAYSRGGTGSSLDTLAVIDNKGNISVFDNTVNGDTGISTLNFRYSITSDNKSEPGWCGVSVNHTSPNIIASCSFYDKQVRIYDNGKLVSSYSLANHPTQIAYLHKDDSHLLAVSEQNQLNIIDTKTKEIIQKFIPTTSNIYSLETSTNGLVAVGGEGRTIHVYESKRWANVGNWSGCLKYEITGINFSDKLKGVCYVSGMDSEILAGDYDGSSGSDHFAGIRVDSRWLGITKLNGHESLFGFTSSGGLYWVHDADKLYAGKKIITKLTGSKHQKENINNNGDQSTNSSGTNSPKHINKKSKQQ</sequence>
<gene>
    <name evidence="2" type="ORF">DFA_12006</name>
</gene>
<dbReference type="Proteomes" id="UP000007797">
    <property type="component" value="Unassembled WGS sequence"/>
</dbReference>
<dbReference type="InterPro" id="IPR001680">
    <property type="entry name" value="WD40_rpt"/>
</dbReference>
<reference evidence="3" key="1">
    <citation type="journal article" date="2011" name="Genome Res.">
        <title>Phylogeny-wide analysis of social amoeba genomes highlights ancient origins for complex intercellular communication.</title>
        <authorList>
            <person name="Heidel A.J."/>
            <person name="Lawal H.M."/>
            <person name="Felder M."/>
            <person name="Schilde C."/>
            <person name="Helps N.R."/>
            <person name="Tunggal B."/>
            <person name="Rivero F."/>
            <person name="John U."/>
            <person name="Schleicher M."/>
            <person name="Eichinger L."/>
            <person name="Platzer M."/>
            <person name="Noegel A.A."/>
            <person name="Schaap P."/>
            <person name="Gloeckner G."/>
        </authorList>
    </citation>
    <scope>NUCLEOTIDE SEQUENCE [LARGE SCALE GENOMIC DNA]</scope>
    <source>
        <strain evidence="3">SH3</strain>
    </source>
</reference>
<dbReference type="OrthoDB" id="1879717at2759"/>
<evidence type="ECO:0008006" key="4">
    <source>
        <dbReference type="Google" id="ProtNLM"/>
    </source>
</evidence>
<dbReference type="KEGG" id="dfa:DFA_12006"/>
<dbReference type="OMA" id="CLQRICG"/>
<accession>F4QF82</accession>
<dbReference type="SMART" id="SM00320">
    <property type="entry name" value="WD40"/>
    <property type="match status" value="3"/>
</dbReference>
<feature type="compositionally biased region" description="Polar residues" evidence="1">
    <location>
        <begin position="411"/>
        <end position="429"/>
    </location>
</feature>
<evidence type="ECO:0000313" key="3">
    <source>
        <dbReference type="Proteomes" id="UP000007797"/>
    </source>
</evidence>
<keyword evidence="3" id="KW-1185">Reference proteome</keyword>
<organism evidence="2 3">
    <name type="scientific">Cavenderia fasciculata</name>
    <name type="common">Slime mold</name>
    <name type="synonym">Dictyostelium fasciculatum</name>
    <dbReference type="NCBI Taxonomy" id="261658"/>
    <lineage>
        <taxon>Eukaryota</taxon>
        <taxon>Amoebozoa</taxon>
        <taxon>Evosea</taxon>
        <taxon>Eumycetozoa</taxon>
        <taxon>Dictyostelia</taxon>
        <taxon>Acytosteliales</taxon>
        <taxon>Cavenderiaceae</taxon>
        <taxon>Cavenderia</taxon>
    </lineage>
</organism>
<proteinExistence type="predicted"/>
<name>F4QF82_CACFS</name>
<feature type="region of interest" description="Disordered" evidence="1">
    <location>
        <begin position="405"/>
        <end position="438"/>
    </location>
</feature>
<dbReference type="AlphaFoldDB" id="F4QF82"/>
<dbReference type="GeneID" id="14865254"/>
<evidence type="ECO:0000256" key="1">
    <source>
        <dbReference type="SAM" id="MobiDB-lite"/>
    </source>
</evidence>
<feature type="region of interest" description="Disordered" evidence="1">
    <location>
        <begin position="16"/>
        <end position="38"/>
    </location>
</feature>
<dbReference type="RefSeq" id="XP_004350945.1">
    <property type="nucleotide sequence ID" value="XM_004350893.1"/>
</dbReference>
<feature type="compositionally biased region" description="Basic and acidic residues" evidence="1">
    <location>
        <begin position="21"/>
        <end position="31"/>
    </location>
</feature>